<dbReference type="SUPFAM" id="SSF49899">
    <property type="entry name" value="Concanavalin A-like lectins/glucanases"/>
    <property type="match status" value="1"/>
</dbReference>
<dbReference type="InterPro" id="IPR000757">
    <property type="entry name" value="Beta-glucanase-like"/>
</dbReference>
<gene>
    <name evidence="3" type="ORF">AAFC00_005308</name>
</gene>
<dbReference type="InterPro" id="IPR013320">
    <property type="entry name" value="ConA-like_dom_sf"/>
</dbReference>
<dbReference type="CDD" id="cd02183">
    <property type="entry name" value="GH16_fungal_CRH1_transglycosylase"/>
    <property type="match status" value="1"/>
</dbReference>
<evidence type="ECO:0000256" key="1">
    <source>
        <dbReference type="SAM" id="SignalP"/>
    </source>
</evidence>
<dbReference type="EMBL" id="JBFMKM010000004">
    <property type="protein sequence ID" value="KAL1306629.1"/>
    <property type="molecule type" value="Genomic_DNA"/>
</dbReference>
<reference evidence="3 4" key="1">
    <citation type="submission" date="2024-07" db="EMBL/GenBank/DDBJ databases">
        <title>Draft sequence of the Neodothiora populina.</title>
        <authorList>
            <person name="Drown D.D."/>
            <person name="Schuette U.S."/>
            <person name="Buechlein A.B."/>
            <person name="Rusch D.R."/>
            <person name="Winton L.W."/>
            <person name="Adams G.A."/>
        </authorList>
    </citation>
    <scope>NUCLEOTIDE SEQUENCE [LARGE SCALE GENOMIC DNA]</scope>
    <source>
        <strain evidence="3 4">CPC 39397</strain>
    </source>
</reference>
<dbReference type="Proteomes" id="UP001562354">
    <property type="component" value="Unassembled WGS sequence"/>
</dbReference>
<dbReference type="PANTHER" id="PTHR10963">
    <property type="entry name" value="GLYCOSYL HYDROLASE-RELATED"/>
    <property type="match status" value="1"/>
</dbReference>
<feature type="domain" description="GH16" evidence="2">
    <location>
        <begin position="35"/>
        <end position="246"/>
    </location>
</feature>
<accession>A0ABR3PKF9</accession>
<name>A0ABR3PKF9_9PEZI</name>
<protein>
    <recommendedName>
        <fullName evidence="2">GH16 domain-containing protein</fullName>
    </recommendedName>
</protein>
<organism evidence="3 4">
    <name type="scientific">Neodothiora populina</name>
    <dbReference type="NCBI Taxonomy" id="2781224"/>
    <lineage>
        <taxon>Eukaryota</taxon>
        <taxon>Fungi</taxon>
        <taxon>Dikarya</taxon>
        <taxon>Ascomycota</taxon>
        <taxon>Pezizomycotina</taxon>
        <taxon>Dothideomycetes</taxon>
        <taxon>Dothideomycetidae</taxon>
        <taxon>Dothideales</taxon>
        <taxon>Dothioraceae</taxon>
        <taxon>Neodothiora</taxon>
    </lineage>
</organism>
<sequence>MHLLLQVSRLTLSTHIALLAAVVLLLLSVTCDAQTSSSCNPTQGQCPADAALGKSVSADFTSGASDQFTTSGNPTFGSDGTVLTVAKSGDAPTLNSKWYIMFGKVEIVMKAAPGQGIVSSVVLQSDDLDEIDWEIIGNQDDQVQTNYFRKGDTSTSDRGGVHSTNSVAETFKTYTVEWTSTEIVWQVNGVTQRVLTASNAGDAYPQSPMMLKIGAWSGGDSSNAPGTIAWAGGSTDYTKGPFSMYVKSVAVTDYSTGTSYSYSDTSGDWKSITAAGGSISGGPSNVDSSAPAVTSTVNGAIPWGGTHRTTSIYTTPNIWPWVTTGAPTTLATAAATNTDYPGLPSGWTVNASGKVVPPSAAPTVEVPLRMLLLVACSFVAGMIMRT</sequence>
<evidence type="ECO:0000313" key="4">
    <source>
        <dbReference type="Proteomes" id="UP001562354"/>
    </source>
</evidence>
<dbReference type="RefSeq" id="XP_069202901.1">
    <property type="nucleotide sequence ID" value="XM_069345072.1"/>
</dbReference>
<dbReference type="PROSITE" id="PS51762">
    <property type="entry name" value="GH16_2"/>
    <property type="match status" value="1"/>
</dbReference>
<dbReference type="Pfam" id="PF00722">
    <property type="entry name" value="Glyco_hydro_16"/>
    <property type="match status" value="1"/>
</dbReference>
<feature type="chain" id="PRO_5046302820" description="GH16 domain-containing protein" evidence="1">
    <location>
        <begin position="34"/>
        <end position="386"/>
    </location>
</feature>
<dbReference type="GeneID" id="95979007"/>
<keyword evidence="1" id="KW-0732">Signal</keyword>
<evidence type="ECO:0000259" key="2">
    <source>
        <dbReference type="PROSITE" id="PS51762"/>
    </source>
</evidence>
<dbReference type="Gene3D" id="2.60.120.200">
    <property type="match status" value="1"/>
</dbReference>
<comment type="caution">
    <text evidence="3">The sequence shown here is derived from an EMBL/GenBank/DDBJ whole genome shotgun (WGS) entry which is preliminary data.</text>
</comment>
<dbReference type="InterPro" id="IPR050546">
    <property type="entry name" value="Glycosyl_Hydrlase_16"/>
</dbReference>
<keyword evidence="4" id="KW-1185">Reference proteome</keyword>
<proteinExistence type="predicted"/>
<dbReference type="PANTHER" id="PTHR10963:SF68">
    <property type="entry name" value="GLYCOSIDASE CRH1-RELATED"/>
    <property type="match status" value="1"/>
</dbReference>
<feature type="signal peptide" evidence="1">
    <location>
        <begin position="1"/>
        <end position="33"/>
    </location>
</feature>
<evidence type="ECO:0000313" key="3">
    <source>
        <dbReference type="EMBL" id="KAL1306629.1"/>
    </source>
</evidence>